<dbReference type="InterPro" id="IPR013783">
    <property type="entry name" value="Ig-like_fold"/>
</dbReference>
<dbReference type="HOGENOM" id="CLU_029024_2_0_11"/>
<feature type="chain" id="PRO_5003930009" evidence="7">
    <location>
        <begin position="34"/>
        <end position="510"/>
    </location>
</feature>
<keyword evidence="6" id="KW-0812">Transmembrane</keyword>
<keyword evidence="2" id="KW-0964">Secreted</keyword>
<dbReference type="Pfam" id="PF17802">
    <property type="entry name" value="SpaA"/>
    <property type="match status" value="1"/>
</dbReference>
<keyword evidence="6" id="KW-1133">Transmembrane helix</keyword>
<dbReference type="InterPro" id="IPR041033">
    <property type="entry name" value="SpaA_PFL_dom_1"/>
</dbReference>
<feature type="region of interest" description="Disordered" evidence="5">
    <location>
        <begin position="328"/>
        <end position="353"/>
    </location>
</feature>
<evidence type="ECO:0000256" key="4">
    <source>
        <dbReference type="ARBA" id="ARBA00023088"/>
    </source>
</evidence>
<dbReference type="EMBL" id="AGWL01000005">
    <property type="protein sequence ID" value="EKU95105.1"/>
    <property type="molecule type" value="Genomic_DNA"/>
</dbReference>
<dbReference type="Gene3D" id="2.60.40.10">
    <property type="entry name" value="Immunoglobulins"/>
    <property type="match status" value="2"/>
</dbReference>
<evidence type="ECO:0000256" key="7">
    <source>
        <dbReference type="SAM" id="SignalP"/>
    </source>
</evidence>
<dbReference type="InterPro" id="IPR032364">
    <property type="entry name" value="GramPos_pilinD1_N"/>
</dbReference>
<keyword evidence="1" id="KW-0134">Cell wall</keyword>
<evidence type="ECO:0000256" key="5">
    <source>
        <dbReference type="SAM" id="MobiDB-lite"/>
    </source>
</evidence>
<dbReference type="STRING" id="202789.GCA_001457435_01259"/>
<evidence type="ECO:0000256" key="6">
    <source>
        <dbReference type="SAM" id="Phobius"/>
    </source>
</evidence>
<dbReference type="InterPro" id="IPR048052">
    <property type="entry name" value="FM1-like"/>
</dbReference>
<evidence type="ECO:0000256" key="2">
    <source>
        <dbReference type="ARBA" id="ARBA00022525"/>
    </source>
</evidence>
<dbReference type="GO" id="GO:0005975">
    <property type="term" value="P:carbohydrate metabolic process"/>
    <property type="evidence" value="ECO:0007669"/>
    <property type="project" value="UniProtKB-ARBA"/>
</dbReference>
<feature type="signal peptide" evidence="7">
    <location>
        <begin position="1"/>
        <end position="33"/>
    </location>
</feature>
<dbReference type="eggNOG" id="COG4932">
    <property type="taxonomic scope" value="Bacteria"/>
</dbReference>
<dbReference type="NCBIfam" id="TIGR01167">
    <property type="entry name" value="LPXTG_anchor"/>
    <property type="match status" value="1"/>
</dbReference>
<feature type="domain" description="Gram-positive cocci surface proteins LPxTG" evidence="8">
    <location>
        <begin position="473"/>
        <end position="510"/>
    </location>
</feature>
<gene>
    <name evidence="9" type="ORF">HMPREF9233_00866</name>
</gene>
<dbReference type="Gene3D" id="2.60.40.740">
    <property type="match status" value="1"/>
</dbReference>
<dbReference type="Pfam" id="PF16555">
    <property type="entry name" value="GramPos_pilinD1"/>
    <property type="match status" value="1"/>
</dbReference>
<keyword evidence="6" id="KW-0472">Membrane</keyword>
<sequence>MAHKSTRGARVLAVLSALAVSLLGFSALPAANAAPGNIDPGQIGILTIHKHAGTPGNGAGHDGSELKQAPANPLEGVTFRVQKVKDFDLNAQENWAHIKDLSAANVQGDKVTINGQQYSLEDQTAETKPTSAEGITKVEQLPVGLYYVTELSTGTNKVTQKATPFFVTIPLPSKAGADTSWNYNPHVYPKNQTTTDTGEKKVGEDTNVRKVGDKLPYEVALVAPGPAEKNPAALGFYDFSGTNVEFDKASVTAKVEGGETLTSGEDFTIEDSVKKPAGRNGHKISLTKQGLAKVKGGQKVVFNYTVTVKTVGQDGKVENSFTPILNDYDPWGDYEKDPNNPPTPPTPNEPKDKAFYGDYKFTKVDESKNGNPLENAEFAVYATEDAAKAGTNPILTATSDAQGVVHFKGLYLGKYTKDEEANAKRTFYLKETKAPAGYVLDNTIKPIEVTPGNAENPKVGENIVNKKAGGPNLPLTGSAGTVILTLGGVAALGLAGGVALRNARRERENA</sequence>
<dbReference type="SUPFAM" id="SSF49478">
    <property type="entry name" value="Cna protein B-type domain"/>
    <property type="match status" value="1"/>
</dbReference>
<dbReference type="Pfam" id="PF00746">
    <property type="entry name" value="Gram_pos_anchor"/>
    <property type="match status" value="1"/>
</dbReference>
<dbReference type="NCBIfam" id="NF033902">
    <property type="entry name" value="iso_D2_wall_anc"/>
    <property type="match status" value="1"/>
</dbReference>
<protein>
    <submittedName>
        <fullName evidence="9">LPXTG-domain-containing protein cell wall anchor domain</fullName>
    </submittedName>
</protein>
<keyword evidence="10" id="KW-1185">Reference proteome</keyword>
<evidence type="ECO:0000256" key="1">
    <source>
        <dbReference type="ARBA" id="ARBA00022512"/>
    </source>
</evidence>
<keyword evidence="3 7" id="KW-0732">Signal</keyword>
<evidence type="ECO:0000313" key="9">
    <source>
        <dbReference type="EMBL" id="EKU95105.1"/>
    </source>
</evidence>
<keyword evidence="4" id="KW-0572">Peptidoglycan-anchor</keyword>
<dbReference type="AlphaFoldDB" id="K9F0S8"/>
<dbReference type="InterPro" id="IPR019931">
    <property type="entry name" value="LPXTG_anchor"/>
</dbReference>
<reference evidence="9 10" key="1">
    <citation type="submission" date="2012-09" db="EMBL/GenBank/DDBJ databases">
        <title>The Genome Sequence of Actinobaculum massiliae ACS-171-V-COL2.</title>
        <authorList>
            <consortium name="The Broad Institute Genome Sequencing Platform"/>
            <person name="Earl A."/>
            <person name="Ward D."/>
            <person name="Feldgarden M."/>
            <person name="Gevers D."/>
            <person name="Saerens B."/>
            <person name="Vaneechoutte M."/>
            <person name="Walker B."/>
            <person name="Young S.K."/>
            <person name="Zeng Q."/>
            <person name="Gargeya S."/>
            <person name="Fitzgerald M."/>
            <person name="Haas B."/>
            <person name="Abouelleil A."/>
            <person name="Alvarado L."/>
            <person name="Arachchi H.M."/>
            <person name="Berlin A."/>
            <person name="Chapman S.B."/>
            <person name="Goldberg J."/>
            <person name="Griggs A."/>
            <person name="Gujja S."/>
            <person name="Hansen M."/>
            <person name="Howarth C."/>
            <person name="Imamovic A."/>
            <person name="Larimer J."/>
            <person name="McCowen C."/>
            <person name="Montmayeur A."/>
            <person name="Murphy C."/>
            <person name="Neiman D."/>
            <person name="Pearson M."/>
            <person name="Priest M."/>
            <person name="Roberts A."/>
            <person name="Saif S."/>
            <person name="Shea T."/>
            <person name="Sisk P."/>
            <person name="Sykes S."/>
            <person name="Wortman J."/>
            <person name="Nusbaum C."/>
            <person name="Birren B."/>
        </authorList>
    </citation>
    <scope>NUCLEOTIDE SEQUENCE [LARGE SCALE GENOMIC DNA]</scope>
    <source>
        <strain evidence="10">ACS-171-V-Col2</strain>
    </source>
</reference>
<comment type="caution">
    <text evidence="9">The sequence shown here is derived from an EMBL/GenBank/DDBJ whole genome shotgun (WGS) entry which is preliminary data.</text>
</comment>
<evidence type="ECO:0000256" key="3">
    <source>
        <dbReference type="ARBA" id="ARBA00022729"/>
    </source>
</evidence>
<evidence type="ECO:0000313" key="10">
    <source>
        <dbReference type="Proteomes" id="UP000009888"/>
    </source>
</evidence>
<dbReference type="RefSeq" id="WP_007001072.1">
    <property type="nucleotide sequence ID" value="NZ_JH992955.1"/>
</dbReference>
<evidence type="ECO:0000259" key="8">
    <source>
        <dbReference type="PROSITE" id="PS50847"/>
    </source>
</evidence>
<feature type="compositionally biased region" description="Pro residues" evidence="5">
    <location>
        <begin position="339"/>
        <end position="348"/>
    </location>
</feature>
<dbReference type="PATRIC" id="fig|883066.3.peg.904"/>
<proteinExistence type="predicted"/>
<accession>K9F0S8</accession>
<dbReference type="Proteomes" id="UP000009888">
    <property type="component" value="Unassembled WGS sequence"/>
</dbReference>
<feature type="transmembrane region" description="Helical" evidence="6">
    <location>
        <begin position="479"/>
        <end position="500"/>
    </location>
</feature>
<organism evidence="9 10">
    <name type="scientific">Actinobaculum massiliense ACS-171-V-Col2</name>
    <dbReference type="NCBI Taxonomy" id="883066"/>
    <lineage>
        <taxon>Bacteria</taxon>
        <taxon>Bacillati</taxon>
        <taxon>Actinomycetota</taxon>
        <taxon>Actinomycetes</taxon>
        <taxon>Actinomycetales</taxon>
        <taxon>Actinomycetaceae</taxon>
        <taxon>Actinobaculum</taxon>
    </lineage>
</organism>
<name>K9F0S8_9ACTO</name>
<dbReference type="PROSITE" id="PS50847">
    <property type="entry name" value="GRAM_POS_ANCHORING"/>
    <property type="match status" value="1"/>
</dbReference>